<proteinExistence type="evidence at transcript level"/>
<feature type="repeat" description="TPR" evidence="1">
    <location>
        <begin position="388"/>
        <end position="421"/>
    </location>
</feature>
<dbReference type="InterPro" id="IPR019734">
    <property type="entry name" value="TPR_rpt"/>
</dbReference>
<dbReference type="Pfam" id="PF13181">
    <property type="entry name" value="TPR_8"/>
    <property type="match status" value="2"/>
</dbReference>
<dbReference type="Pfam" id="PF13432">
    <property type="entry name" value="TPR_16"/>
    <property type="match status" value="2"/>
</dbReference>
<feature type="repeat" description="TPR" evidence="1">
    <location>
        <begin position="320"/>
        <end position="353"/>
    </location>
</feature>
<dbReference type="VEuPathDB" id="AmoebaDB:ACA1_063730"/>
<dbReference type="SUPFAM" id="SSF48452">
    <property type="entry name" value="TPR-like"/>
    <property type="match status" value="2"/>
</dbReference>
<keyword evidence="1" id="KW-0802">TPR repeat</keyword>
<dbReference type="PROSITE" id="PS50005">
    <property type="entry name" value="TPR"/>
    <property type="match status" value="6"/>
</dbReference>
<protein>
    <submittedName>
        <fullName evidence="3">Tom70</fullName>
    </submittedName>
</protein>
<feature type="compositionally biased region" description="Polar residues" evidence="2">
    <location>
        <begin position="143"/>
        <end position="153"/>
    </location>
</feature>
<dbReference type="AlphaFoldDB" id="A0A0H3Y926"/>
<feature type="repeat" description="TPR" evidence="1">
    <location>
        <begin position="218"/>
        <end position="251"/>
    </location>
</feature>
<dbReference type="InterPro" id="IPR011990">
    <property type="entry name" value="TPR-like_helical_dom_sf"/>
</dbReference>
<reference evidence="3" key="1">
    <citation type="submission" date="2015-01" db="EMBL/GenBank/DDBJ databases">
        <title>Protein import complexes in the mitochondrial outer membrane of Amoebozoa representatives.</title>
        <authorList>
            <person name="Buczek D."/>
            <person name="Wojtkowska M."/>
            <person name="Suzuki Y."/>
            <person name="Kmita H."/>
            <person name="Makalowski W."/>
        </authorList>
    </citation>
    <scope>NUCLEOTIDE SEQUENCE</scope>
</reference>
<evidence type="ECO:0000313" key="3">
    <source>
        <dbReference type="EMBL" id="AKN09680.1"/>
    </source>
</evidence>
<feature type="repeat" description="TPR" evidence="1">
    <location>
        <begin position="252"/>
        <end position="285"/>
    </location>
</feature>
<name>A0A0H3Y926_ACACA</name>
<feature type="repeat" description="TPR" evidence="1">
    <location>
        <begin position="286"/>
        <end position="319"/>
    </location>
</feature>
<feature type="repeat" description="TPR" evidence="1">
    <location>
        <begin position="354"/>
        <end position="387"/>
    </location>
</feature>
<dbReference type="EMBL" id="KP411211">
    <property type="protein sequence ID" value="AKN09680.1"/>
    <property type="molecule type" value="mRNA"/>
</dbReference>
<dbReference type="Gene3D" id="1.10.3290.20">
    <property type="match status" value="1"/>
</dbReference>
<dbReference type="SMART" id="SM00028">
    <property type="entry name" value="TPR"/>
    <property type="match status" value="11"/>
</dbReference>
<evidence type="ECO:0000256" key="2">
    <source>
        <dbReference type="SAM" id="MobiDB-lite"/>
    </source>
</evidence>
<organism evidence="3">
    <name type="scientific">Acanthamoeba castellanii</name>
    <name type="common">Amoeba</name>
    <dbReference type="NCBI Taxonomy" id="5755"/>
    <lineage>
        <taxon>Eukaryota</taxon>
        <taxon>Amoebozoa</taxon>
        <taxon>Discosea</taxon>
        <taxon>Longamoebia</taxon>
        <taxon>Centramoebida</taxon>
        <taxon>Acanthamoebidae</taxon>
        <taxon>Acanthamoeba</taxon>
    </lineage>
</organism>
<dbReference type="Gene3D" id="1.25.40.10">
    <property type="entry name" value="Tetratricopeptide repeat domain"/>
    <property type="match status" value="3"/>
</dbReference>
<dbReference type="GO" id="GO:0045892">
    <property type="term" value="P:negative regulation of DNA-templated transcription"/>
    <property type="evidence" value="ECO:0007669"/>
    <property type="project" value="InterPro"/>
</dbReference>
<dbReference type="InterPro" id="IPR044650">
    <property type="entry name" value="SRFR1-like"/>
</dbReference>
<feature type="region of interest" description="Disordered" evidence="2">
    <location>
        <begin position="143"/>
        <end position="186"/>
    </location>
</feature>
<dbReference type="PANTHER" id="PTHR44749">
    <property type="entry name" value="SUPPRESSOR OF RPS4-RLD 1"/>
    <property type="match status" value="1"/>
</dbReference>
<accession>A0A0H3Y926</accession>
<evidence type="ECO:0000256" key="1">
    <source>
        <dbReference type="PROSITE-ProRule" id="PRU00339"/>
    </source>
</evidence>
<sequence length="907" mass="99984">MEAKVKEANALFLQGKHSPAVALYTAAIEAGSPTATLLCNRGAAYLRLGLYRKCLADCEAALRLQAADPRPYLLKGKALVGMNKSADAEAAWRAGLDKADGAADVELLLQLQGQLNPPVAAPAIATAPAASSEPKPAVITNGEATITTPSPQASAVPRAAEPAGKTKSPAPAQQPKKEAKSPPTAAAVAAANPNDLAEASAMVAARGLVQHGSGNTTLDEKIAMGYLHVNTGNFPQAIKLFNVLVNLYPKLVAAYLGRGTAYALSGHLSTAVEEFSAAIKIDDTCMEAWKRRGQSRAAMGQDTEAVLDLTRAAELAPKDADIYHQRGLIYFKLRNYGRAAEDFRRATAADAMSKLSWNHLGLCLNALGRPMEAIHAHKRALELDPAFREALANIGQAYKDYGNSLKAEKYFAKGLKVDPNYMHAFHLRGLARFGAGDHRGALSDFTAALRVDDKHKDSRLMRGIVLHGLGRFREAVADYDVLVREKPDHVAWYNRQIALWTHHHLDTPVAHFNIDRVLNAYFKEAWCKRLDPATLTSYTSQPPINNAIADVALNDELRSEHAKLLIRAAVDIGKKIQLNCPGYLANQRQQRACGFAIIELAQTLRRVWAGEETQLSGKASSLTDQPHTFAWRDLYDIPIRWRQFSEPNDPVWWVDLLSPEQFAEGFGSHTPMVTGQTYVVRYSPMAPRAIRIMREQLQQSPLVSQELRHKLTRDNLDCKTLHEAVQHDFWVVTPCHSLARPNRIMEGTRLTIQRSPPEGYEFSIRTPGTPNRWQEYNAEMAHNYRLLQEEASKPDRDQSKLTELVLHMAFYWYNFMPLSRGTAAVGLVTVHAMFLALGFEMESGLPQGLQPDWEGILTARPSDFVRCLRSAWIDAACRPTTTLDALPLVAQVCPTLRHMVLALNAAS</sequence>
<dbReference type="Pfam" id="PF00515">
    <property type="entry name" value="TPR_1"/>
    <property type="match status" value="1"/>
</dbReference>
<dbReference type="PANTHER" id="PTHR44749:SF1">
    <property type="entry name" value="TETRATRICOPEPTIDE-LIKE HELICAL DOMAIN-CONTAINING PROTEIN"/>
    <property type="match status" value="1"/>
</dbReference>